<sequence>MTMGEAIRSVLSHYASFDGRATRSEFWWWVLFTIIASLAAGIFDGLAIAPILGRDAFYGPHVLSALLGLALILPGLSVSVRRLHDIDRSGWWILIGLVPLIGNLVLLFWYVQPSQTGRNRFG</sequence>
<proteinExistence type="predicted"/>
<dbReference type="GO" id="GO:0005886">
    <property type="term" value="C:plasma membrane"/>
    <property type="evidence" value="ECO:0007669"/>
    <property type="project" value="TreeGrafter"/>
</dbReference>
<evidence type="ECO:0000313" key="3">
    <source>
        <dbReference type="Proteomes" id="UP000553963"/>
    </source>
</evidence>
<gene>
    <name evidence="2" type="ORF">GGR25_001046</name>
</gene>
<feature type="transmembrane region" description="Helical" evidence="1">
    <location>
        <begin position="90"/>
        <end position="111"/>
    </location>
</feature>
<dbReference type="RefSeq" id="WP_183397707.1">
    <property type="nucleotide sequence ID" value="NZ_JACIDS010000002.1"/>
</dbReference>
<reference evidence="2 3" key="1">
    <citation type="submission" date="2020-08" db="EMBL/GenBank/DDBJ databases">
        <title>Genomic Encyclopedia of Type Strains, Phase IV (KMG-IV): sequencing the most valuable type-strain genomes for metagenomic binning, comparative biology and taxonomic classification.</title>
        <authorList>
            <person name="Goeker M."/>
        </authorList>
    </citation>
    <scope>NUCLEOTIDE SEQUENCE [LARGE SCALE GENOMIC DNA]</scope>
    <source>
        <strain evidence="2 3">DSM 25966</strain>
    </source>
</reference>
<feature type="transmembrane region" description="Helical" evidence="1">
    <location>
        <begin position="58"/>
        <end position="78"/>
    </location>
</feature>
<evidence type="ECO:0000256" key="1">
    <source>
        <dbReference type="SAM" id="Phobius"/>
    </source>
</evidence>
<organism evidence="2 3">
    <name type="scientific">Kaistia hirudinis</name>
    <dbReference type="NCBI Taxonomy" id="1293440"/>
    <lineage>
        <taxon>Bacteria</taxon>
        <taxon>Pseudomonadati</taxon>
        <taxon>Pseudomonadota</taxon>
        <taxon>Alphaproteobacteria</taxon>
        <taxon>Hyphomicrobiales</taxon>
        <taxon>Kaistiaceae</taxon>
        <taxon>Kaistia</taxon>
    </lineage>
</organism>
<dbReference type="AlphaFoldDB" id="A0A840ALV3"/>
<feature type="transmembrane region" description="Helical" evidence="1">
    <location>
        <begin position="26"/>
        <end position="52"/>
    </location>
</feature>
<name>A0A840ALV3_9HYPH</name>
<evidence type="ECO:0000313" key="2">
    <source>
        <dbReference type="EMBL" id="MBB3930007.1"/>
    </source>
</evidence>
<accession>A0A840ALV3</accession>
<keyword evidence="1" id="KW-0812">Transmembrane</keyword>
<dbReference type="EMBL" id="JACIDS010000002">
    <property type="protein sequence ID" value="MBB3930007.1"/>
    <property type="molecule type" value="Genomic_DNA"/>
</dbReference>
<dbReference type="Proteomes" id="UP000553963">
    <property type="component" value="Unassembled WGS sequence"/>
</dbReference>
<dbReference type="PANTHER" id="PTHR34980:SF2">
    <property type="entry name" value="INNER MEMBRANE PROTEIN YHAH-RELATED"/>
    <property type="match status" value="1"/>
</dbReference>
<keyword evidence="1" id="KW-1133">Transmembrane helix</keyword>
<comment type="caution">
    <text evidence="2">The sequence shown here is derived from an EMBL/GenBank/DDBJ whole genome shotgun (WGS) entry which is preliminary data.</text>
</comment>
<dbReference type="InterPro" id="IPR008523">
    <property type="entry name" value="DUF805"/>
</dbReference>
<dbReference type="PANTHER" id="PTHR34980">
    <property type="entry name" value="INNER MEMBRANE PROTEIN-RELATED-RELATED"/>
    <property type="match status" value="1"/>
</dbReference>
<protein>
    <submittedName>
        <fullName evidence="2">Uncharacterized membrane protein YhaH (DUF805 family)</fullName>
    </submittedName>
</protein>
<keyword evidence="1" id="KW-0472">Membrane</keyword>
<dbReference type="Pfam" id="PF05656">
    <property type="entry name" value="DUF805"/>
    <property type="match status" value="1"/>
</dbReference>
<keyword evidence="3" id="KW-1185">Reference proteome</keyword>